<evidence type="ECO:0000313" key="3">
    <source>
        <dbReference type="EMBL" id="UPU45218.1"/>
    </source>
</evidence>
<gene>
    <name evidence="3" type="ORF">M0639_11210</name>
</gene>
<dbReference type="AlphaFoldDB" id="A0AB38RIN5"/>
<keyword evidence="4" id="KW-1185">Reference proteome</keyword>
<dbReference type="RefSeq" id="WP_064075187.1">
    <property type="nucleotide sequence ID" value="NZ_CP096563.1"/>
</dbReference>
<dbReference type="Proteomes" id="UP000831484">
    <property type="component" value="Chromosome"/>
</dbReference>
<feature type="coiled-coil region" evidence="1">
    <location>
        <begin position="32"/>
        <end position="91"/>
    </location>
</feature>
<protein>
    <submittedName>
        <fullName evidence="3">Uncharacterized protein</fullName>
    </submittedName>
</protein>
<evidence type="ECO:0000256" key="1">
    <source>
        <dbReference type="SAM" id="Coils"/>
    </source>
</evidence>
<evidence type="ECO:0000313" key="4">
    <source>
        <dbReference type="Proteomes" id="UP000831484"/>
    </source>
</evidence>
<proteinExistence type="predicted"/>
<sequence>MGGFLTDLGQPLDNLHDDIAAQRVVGELLDVLHDLEVVARRARRQIDKAEQRRAAFHQRITHRDDAADREAAEREQRCAEESAARKALEDRISRVRLCAEQHGLILEKVPNYDAVGVERWRLVTSERGNRLLPHRFDDPTAWRALEVLSEVDGNSWCYLKARDHSDKSSNGSPTTEGCGGCSQLFR</sequence>
<feature type="region of interest" description="Disordered" evidence="2">
    <location>
        <begin position="163"/>
        <end position="186"/>
    </location>
</feature>
<evidence type="ECO:0000256" key="2">
    <source>
        <dbReference type="SAM" id="MobiDB-lite"/>
    </source>
</evidence>
<accession>A0AB38RIN5</accession>
<organism evidence="3 4">
    <name type="scientific">Rhodococcus qingshengii JCM 15477</name>
    <dbReference type="NCBI Taxonomy" id="1303681"/>
    <lineage>
        <taxon>Bacteria</taxon>
        <taxon>Bacillati</taxon>
        <taxon>Actinomycetota</taxon>
        <taxon>Actinomycetes</taxon>
        <taxon>Mycobacteriales</taxon>
        <taxon>Nocardiaceae</taxon>
        <taxon>Rhodococcus</taxon>
        <taxon>Rhodococcus erythropolis group</taxon>
    </lineage>
</organism>
<dbReference type="EMBL" id="CP096563">
    <property type="protein sequence ID" value="UPU45218.1"/>
    <property type="molecule type" value="Genomic_DNA"/>
</dbReference>
<keyword evidence="1" id="KW-0175">Coiled coil</keyword>
<name>A0AB38RIN5_RHOSG</name>
<reference evidence="4" key="1">
    <citation type="journal article" date="2022" name="Environ. Microbiol.">
        <title>Functional analysis, diversity, and distribution of carbendazim hydrolases MheI and CbmA, responsible for the initial step in carbendazim degradation.</title>
        <authorList>
            <person name="Zhang M."/>
            <person name="Bai X."/>
            <person name="Li Q."/>
            <person name="Zhang L."/>
            <person name="Zhu Q."/>
            <person name="Gao S."/>
            <person name="Ke Z."/>
            <person name="Jiang M."/>
            <person name="Hu J."/>
            <person name="Qiu J."/>
            <person name="Hong Q."/>
        </authorList>
    </citation>
    <scope>NUCLEOTIDE SEQUENCE [LARGE SCALE GENOMIC DNA]</scope>
    <source>
        <strain evidence="4">djl-6</strain>
    </source>
</reference>